<gene>
    <name evidence="1" type="ORF">Q2T77_05640</name>
</gene>
<evidence type="ECO:0000313" key="2">
    <source>
        <dbReference type="Proteomes" id="UP001169027"/>
    </source>
</evidence>
<accession>A0ABT8RZA8</accession>
<dbReference type="EMBL" id="JAUKVY010000003">
    <property type="protein sequence ID" value="MDO1531765.1"/>
    <property type="molecule type" value="Genomic_DNA"/>
</dbReference>
<evidence type="ECO:0000313" key="1">
    <source>
        <dbReference type="EMBL" id="MDO1531765.1"/>
    </source>
</evidence>
<organism evidence="1 2">
    <name type="scientific">Variovorax ginsengisoli</name>
    <dbReference type="NCBI Taxonomy" id="363844"/>
    <lineage>
        <taxon>Bacteria</taxon>
        <taxon>Pseudomonadati</taxon>
        <taxon>Pseudomonadota</taxon>
        <taxon>Betaproteobacteria</taxon>
        <taxon>Burkholderiales</taxon>
        <taxon>Comamonadaceae</taxon>
        <taxon>Variovorax</taxon>
    </lineage>
</organism>
<dbReference type="RefSeq" id="WP_301805243.1">
    <property type="nucleotide sequence ID" value="NZ_JAUJZH010000003.1"/>
</dbReference>
<proteinExistence type="predicted"/>
<sequence length="122" mass="13503">MDDVAELQHGWTLARRKARLSLSSATAILANRRNSMSVGPAPWPSTWLRNAATMRRWIACLARTAAFHALRALISPGRSESRAAAPRRRIDTEARLGFRLAGFPSCVLLDMGLSSWMGSFHI</sequence>
<comment type="caution">
    <text evidence="1">The sequence shown here is derived from an EMBL/GenBank/DDBJ whole genome shotgun (WGS) entry which is preliminary data.</text>
</comment>
<reference evidence="1" key="1">
    <citation type="submission" date="2023-06" db="EMBL/GenBank/DDBJ databases">
        <authorList>
            <person name="Jiang Y."/>
            <person name="Liu Q."/>
        </authorList>
    </citation>
    <scope>NUCLEOTIDE SEQUENCE</scope>
    <source>
        <strain evidence="1">CGMCC 1.12090</strain>
    </source>
</reference>
<name>A0ABT8RZA8_9BURK</name>
<protein>
    <submittedName>
        <fullName evidence="1">Uncharacterized protein</fullName>
    </submittedName>
</protein>
<dbReference type="Proteomes" id="UP001169027">
    <property type="component" value="Unassembled WGS sequence"/>
</dbReference>
<keyword evidence="2" id="KW-1185">Reference proteome</keyword>